<dbReference type="InterPro" id="IPR013087">
    <property type="entry name" value="Znf_C2H2_type"/>
</dbReference>
<feature type="compositionally biased region" description="Polar residues" evidence="4">
    <location>
        <begin position="397"/>
        <end position="411"/>
    </location>
</feature>
<dbReference type="PROSITE" id="PS00028">
    <property type="entry name" value="ZINC_FINGER_C2H2_1"/>
    <property type="match status" value="2"/>
</dbReference>
<keyword evidence="2" id="KW-0539">Nucleus</keyword>
<dbReference type="GO" id="GO:0008270">
    <property type="term" value="F:zinc ion binding"/>
    <property type="evidence" value="ECO:0007669"/>
    <property type="project" value="UniProtKB-KW"/>
</dbReference>
<gene>
    <name evidence="6" type="ORF">POTOM_034003</name>
</gene>
<dbReference type="OrthoDB" id="1714123at2759"/>
<evidence type="ECO:0000313" key="7">
    <source>
        <dbReference type="Proteomes" id="UP000886885"/>
    </source>
</evidence>
<comment type="caution">
    <text evidence="6">The sequence shown here is derived from an EMBL/GenBank/DDBJ whole genome shotgun (WGS) entry which is preliminary data.</text>
</comment>
<accession>A0A8X8CNY5</accession>
<sequence>MSSITMKRGREEGELDIAKCLMLLYKVGKGDDHELPTNYKSSSPSGAGRLFTCKTCNRSFSSFQALGGHRASHKKPKLAGSTGNLLMKLPSSPPKPKNHQCSICGLEFPIGQALGGHMRRHRADNIDATSNSVDNELAVTYPPFLPAVPVLKKSNSSKRVLSLDLSLALPMDQNESELQLRKASTQPVKKGETLEKQSKMVCMEYGNPVTNSLARIKMGLVGVKFEWVDFEDNEMDTLRVNKGFWMSKGTDGDPAFENPSRLESKRSHQWFIDDAEPELFPSKKQEVQTPNSTVTSGISSANAASWDNTPGFQSVPNQFIHRLFGAETARSVNFAERNLYPAGTGDLNASVSLSISHAMGDPEACVNYGGFRKVKVNQVKDSDSGMHVPKGHGFTIESDSNNSTGQGFNRESESSFISMGQAFDEDNNVTVMGHTYNKEDAHVGSMSSTYIKVDDSAIPISDTYRKEDTNLLSFGGFDEAHDIIPVCRPINNYDHSYNQSSVKTQEAVDQKELGAKAVASNTRAAKSKSEPVSKNRQELKTTRKEVPNSFPSNVRSLISTGMLDGVPVKYISLSRKELRGIIKGSGYLCGCQSCNYSKVLNAYEFERHAGCKTKHPNNHICFENGKTIYQIVQELRNTPESMLFDAIQTVFGAPINQKSFRIWKESFKAATRELQRIYGKEELML</sequence>
<evidence type="ECO:0000313" key="6">
    <source>
        <dbReference type="EMBL" id="KAG6760822.1"/>
    </source>
</evidence>
<feature type="domain" description="C2H2-type" evidence="5">
    <location>
        <begin position="51"/>
        <end position="78"/>
    </location>
</feature>
<keyword evidence="7" id="KW-1185">Reference proteome</keyword>
<evidence type="ECO:0000256" key="1">
    <source>
        <dbReference type="ARBA" id="ARBA00004123"/>
    </source>
</evidence>
<feature type="domain" description="C2H2-type" evidence="5">
    <location>
        <begin position="99"/>
        <end position="126"/>
    </location>
</feature>
<name>A0A8X8CNY5_POPTO</name>
<dbReference type="Proteomes" id="UP000886885">
    <property type="component" value="Chromosome 9D"/>
</dbReference>
<keyword evidence="3" id="KW-0863">Zinc-finger</keyword>
<evidence type="ECO:0000256" key="3">
    <source>
        <dbReference type="PROSITE-ProRule" id="PRU00042"/>
    </source>
</evidence>
<keyword evidence="3" id="KW-0862">Zinc</keyword>
<dbReference type="GO" id="GO:0045944">
    <property type="term" value="P:positive regulation of transcription by RNA polymerase II"/>
    <property type="evidence" value="ECO:0007669"/>
    <property type="project" value="TreeGrafter"/>
</dbReference>
<dbReference type="PANTHER" id="PTHR47025:SF10">
    <property type="entry name" value="DNA-BINDING PROTEIN"/>
    <property type="match status" value="1"/>
</dbReference>
<dbReference type="Pfam" id="PF16135">
    <property type="entry name" value="TDBD"/>
    <property type="match status" value="1"/>
</dbReference>
<feature type="region of interest" description="Disordered" evidence="4">
    <location>
        <begin position="519"/>
        <end position="546"/>
    </location>
</feature>
<dbReference type="Pfam" id="PF13912">
    <property type="entry name" value="zf-C2H2_6"/>
    <property type="match status" value="2"/>
</dbReference>
<dbReference type="PROSITE" id="PS50157">
    <property type="entry name" value="ZINC_FINGER_C2H2_2"/>
    <property type="match status" value="2"/>
</dbReference>
<dbReference type="InterPro" id="IPR032308">
    <property type="entry name" value="TDBD"/>
</dbReference>
<reference evidence="6" key="1">
    <citation type="journal article" date="2020" name="bioRxiv">
        <title>Hybrid origin of Populus tomentosa Carr. identified through genome sequencing and phylogenomic analysis.</title>
        <authorList>
            <person name="An X."/>
            <person name="Gao K."/>
            <person name="Chen Z."/>
            <person name="Li J."/>
            <person name="Yang X."/>
            <person name="Yang X."/>
            <person name="Zhou J."/>
            <person name="Guo T."/>
            <person name="Zhao T."/>
            <person name="Huang S."/>
            <person name="Miao D."/>
            <person name="Khan W.U."/>
            <person name="Rao P."/>
            <person name="Ye M."/>
            <person name="Lei B."/>
            <person name="Liao W."/>
            <person name="Wang J."/>
            <person name="Ji L."/>
            <person name="Li Y."/>
            <person name="Guo B."/>
            <person name="Mustafa N.S."/>
            <person name="Li S."/>
            <person name="Yun Q."/>
            <person name="Keller S.R."/>
            <person name="Mao J."/>
            <person name="Zhang R."/>
            <person name="Strauss S.H."/>
        </authorList>
    </citation>
    <scope>NUCLEOTIDE SEQUENCE</scope>
    <source>
        <strain evidence="6">GM15</strain>
        <tissue evidence="6">Leaf</tissue>
    </source>
</reference>
<dbReference type="EMBL" id="JAAWWB010000018">
    <property type="protein sequence ID" value="KAG6760822.1"/>
    <property type="molecule type" value="Genomic_DNA"/>
</dbReference>
<proteinExistence type="predicted"/>
<keyword evidence="3" id="KW-0479">Metal-binding</keyword>
<evidence type="ECO:0000256" key="4">
    <source>
        <dbReference type="SAM" id="MobiDB-lite"/>
    </source>
</evidence>
<evidence type="ECO:0000259" key="5">
    <source>
        <dbReference type="PROSITE" id="PS50157"/>
    </source>
</evidence>
<dbReference type="GO" id="GO:0042393">
    <property type="term" value="F:histone binding"/>
    <property type="evidence" value="ECO:0007669"/>
    <property type="project" value="TreeGrafter"/>
</dbReference>
<dbReference type="GO" id="GO:0003682">
    <property type="term" value="F:chromatin binding"/>
    <property type="evidence" value="ECO:0007669"/>
    <property type="project" value="TreeGrafter"/>
</dbReference>
<dbReference type="AlphaFoldDB" id="A0A8X8CNY5"/>
<organism evidence="6 7">
    <name type="scientific">Populus tomentosa</name>
    <name type="common">Chinese white poplar</name>
    <dbReference type="NCBI Taxonomy" id="118781"/>
    <lineage>
        <taxon>Eukaryota</taxon>
        <taxon>Viridiplantae</taxon>
        <taxon>Streptophyta</taxon>
        <taxon>Embryophyta</taxon>
        <taxon>Tracheophyta</taxon>
        <taxon>Spermatophyta</taxon>
        <taxon>Magnoliopsida</taxon>
        <taxon>eudicotyledons</taxon>
        <taxon>Gunneridae</taxon>
        <taxon>Pentapetalae</taxon>
        <taxon>rosids</taxon>
        <taxon>fabids</taxon>
        <taxon>Malpighiales</taxon>
        <taxon>Salicaceae</taxon>
        <taxon>Saliceae</taxon>
        <taxon>Populus</taxon>
    </lineage>
</organism>
<dbReference type="GO" id="GO:0005634">
    <property type="term" value="C:nucleus"/>
    <property type="evidence" value="ECO:0007669"/>
    <property type="project" value="UniProtKB-SubCell"/>
</dbReference>
<comment type="subcellular location">
    <subcellularLocation>
        <location evidence="1">Nucleus</location>
    </subcellularLocation>
</comment>
<feature type="region of interest" description="Disordered" evidence="4">
    <location>
        <begin position="392"/>
        <end position="411"/>
    </location>
</feature>
<protein>
    <recommendedName>
        <fullName evidence="5">C2H2-type domain-containing protein</fullName>
    </recommendedName>
</protein>
<evidence type="ECO:0000256" key="2">
    <source>
        <dbReference type="ARBA" id="ARBA00023242"/>
    </source>
</evidence>
<dbReference type="SMART" id="SM00355">
    <property type="entry name" value="ZnF_C2H2"/>
    <property type="match status" value="2"/>
</dbReference>
<dbReference type="PANTHER" id="PTHR47025">
    <property type="entry name" value="AUTOIMMUNE REGULATOR"/>
    <property type="match status" value="1"/>
</dbReference>
<dbReference type="GO" id="GO:0000977">
    <property type="term" value="F:RNA polymerase II transcription regulatory region sequence-specific DNA binding"/>
    <property type="evidence" value="ECO:0007669"/>
    <property type="project" value="TreeGrafter"/>
</dbReference>
<feature type="compositionally biased region" description="Basic and acidic residues" evidence="4">
    <location>
        <begin position="527"/>
        <end position="546"/>
    </location>
</feature>